<accession>A0A812JUC8</accession>
<dbReference type="AlphaFoldDB" id="A0A812JUC8"/>
<dbReference type="Gene3D" id="3.30.160.60">
    <property type="entry name" value="Classic Zinc Finger"/>
    <property type="match status" value="1"/>
</dbReference>
<feature type="domain" description="C2H2-type" evidence="2">
    <location>
        <begin position="240"/>
        <end position="261"/>
    </location>
</feature>
<evidence type="ECO:0000313" key="4">
    <source>
        <dbReference type="Proteomes" id="UP000604046"/>
    </source>
</evidence>
<reference evidence="3" key="1">
    <citation type="submission" date="2021-02" db="EMBL/GenBank/DDBJ databases">
        <authorList>
            <person name="Dougan E. K."/>
            <person name="Rhodes N."/>
            <person name="Thang M."/>
            <person name="Chan C."/>
        </authorList>
    </citation>
    <scope>NUCLEOTIDE SEQUENCE</scope>
</reference>
<evidence type="ECO:0000259" key="2">
    <source>
        <dbReference type="PROSITE" id="PS00028"/>
    </source>
</evidence>
<feature type="compositionally biased region" description="Basic residues" evidence="1">
    <location>
        <begin position="383"/>
        <end position="396"/>
    </location>
</feature>
<name>A0A812JUC8_9DINO</name>
<comment type="caution">
    <text evidence="3">The sequence shown here is derived from an EMBL/GenBank/DDBJ whole genome shotgun (WGS) entry which is preliminary data.</text>
</comment>
<dbReference type="SMART" id="SM00355">
    <property type="entry name" value="ZnF_C2H2"/>
    <property type="match status" value="2"/>
</dbReference>
<sequence>MLINYKKFAVLMHLKGACAKRWRKHHVFHREGGQFLRIRVGEAIAFLPIKTIHKYLGIVLSYQAYEKATVLHRLAQSKAAYHRLRPVLTSKSTLNQRERLRVWQVCVLSCLRYGLDSIPLTQGLLKLIQVQCARQIRAITRSPVHLSREPTARLYARLHIPTELAHLRGIQAKQLPEAQSRQVQCESFCLEQMDWLMKVNAAYEQLQEPLPPVASTVPDSASASTTALVPLPLATRGQGCPVCGLYFKDKTGVKIHMTRKHLDSQEVPKPLCEQSRCGVDGMPTCAACRRPFSSWGALKQHVLGGHCRLPMPEQTPLDNLERALHFCPLCNQWCVNPSGVKEMEAFFGNFRQGTVPMEDSENPFKRRREMEEEESKAWSSQKPKSKGKGKGRGKNGGRREQMDTSGGQCLAGSLRQMARLILRHEDQLSLQRQDSVLHLWLRNTGEEPIVGMLWEVSKKWKKMRDTTPAQLQASLRATMMAGMLKALKDRLHQVSTDEKLLENAKNVQLLDAQGHWVYQVWDHELERLQVDASRTPLKTEEIQQLLTVCERANESPVLYRFHAKAEYSFSEFVHFEIEVGHRGQEAADLCRSLKVLCQCSVLQIIGARLRKDKPGR</sequence>
<feature type="non-terminal residue" evidence="3">
    <location>
        <position position="616"/>
    </location>
</feature>
<feature type="domain" description="C2H2-type" evidence="2">
    <location>
        <begin position="285"/>
        <end position="306"/>
    </location>
</feature>
<dbReference type="InterPro" id="IPR013087">
    <property type="entry name" value="Znf_C2H2_type"/>
</dbReference>
<proteinExistence type="predicted"/>
<protein>
    <recommendedName>
        <fullName evidence="2">C2H2-type domain-containing protein</fullName>
    </recommendedName>
</protein>
<keyword evidence="4" id="KW-1185">Reference proteome</keyword>
<dbReference type="PROSITE" id="PS00028">
    <property type="entry name" value="ZINC_FINGER_C2H2_1"/>
    <property type="match status" value="2"/>
</dbReference>
<gene>
    <name evidence="3" type="ORF">SNAT2548_LOCUS7586</name>
</gene>
<feature type="region of interest" description="Disordered" evidence="1">
    <location>
        <begin position="354"/>
        <end position="409"/>
    </location>
</feature>
<organism evidence="3 4">
    <name type="scientific">Symbiodinium natans</name>
    <dbReference type="NCBI Taxonomy" id="878477"/>
    <lineage>
        <taxon>Eukaryota</taxon>
        <taxon>Sar</taxon>
        <taxon>Alveolata</taxon>
        <taxon>Dinophyceae</taxon>
        <taxon>Suessiales</taxon>
        <taxon>Symbiodiniaceae</taxon>
        <taxon>Symbiodinium</taxon>
    </lineage>
</organism>
<dbReference type="Proteomes" id="UP000604046">
    <property type="component" value="Unassembled WGS sequence"/>
</dbReference>
<evidence type="ECO:0000256" key="1">
    <source>
        <dbReference type="SAM" id="MobiDB-lite"/>
    </source>
</evidence>
<dbReference type="EMBL" id="CAJNDS010000531">
    <property type="protein sequence ID" value="CAE7215889.1"/>
    <property type="molecule type" value="Genomic_DNA"/>
</dbReference>
<evidence type="ECO:0000313" key="3">
    <source>
        <dbReference type="EMBL" id="CAE7215889.1"/>
    </source>
</evidence>